<dbReference type="PROSITE" id="PS50235">
    <property type="entry name" value="USP_3"/>
    <property type="match status" value="1"/>
</dbReference>
<dbReference type="GO" id="GO:0016926">
    <property type="term" value="P:protein desumoylation"/>
    <property type="evidence" value="ECO:0007669"/>
    <property type="project" value="TreeGrafter"/>
</dbReference>
<dbReference type="Gene3D" id="3.30.70.1820">
    <property type="entry name" value="L1 transposable element, RRM domain"/>
    <property type="match status" value="1"/>
</dbReference>
<dbReference type="PANTHER" id="PTHR15294:SF3">
    <property type="entry name" value="SUMO-SPECIFIC ISOPEPTIDASE USPL1"/>
    <property type="match status" value="1"/>
</dbReference>
<sequence length="1392" mass="155260">MESNTHTPLNTNRSRRTSKPTPPEREMKKLCYSDITASQTHLTDGSIDDSIVEQTGESSISNVYIVPPDMAPLPSSTQGSVDGQTNVNISLSSSDMEIISGAVCNYIVKNLKTILEPVLAAHFANYSEALEAANSKITRLKEENEDLKKQVDALDQYTRRNSLQVSGIRELREENIDDVISSAMSKIGVEISPTDIEHSHRVGSKDGGKTRPIIVKFSNFRVKRRILMARKQLDKNVYVNDDLTWERSGIAYKARKLVKQKVLNKTWTSNGKIVVIDSSGRRYSIETMSELDMLSSRTHMQSPHSQGQARTMSYAGAVTSGRISISSEQIPSLEGAVAASVSPGKTNLPEGTTHTLRNATPTNKRKMDEEDGQDLGEVRMAGVCKVCQRVGKVNYLKVYQINFDEAITFCEDDTCTYPLGLDDPSDSIQKRNFTEIKNSPQRPQTPSIKKIPNAQQKIVPNPPKQSACLKFPYKEKPLAPYVVGKISGNGKSAVMKKETTEVTTRISQCVPSSLVQNANGAVSTPPNLQSDSIKKTDRDLSTAENTQFNSFLNINGSVSTLHNAPSDSTMSMQNTNGALKDTSHCKIPDSNQNFVADVSDVCKNSKGDSDKSLFGVFNEGSTRSMLYPQWQNKDALCWLDVIMSLLVHSRHLQTIATQSVHMSQENQSVLISLVKAYSQACTLINFSKTEAVYTRKSESLPHNRNICQAKTLSSTEIDTEERKVVRDLQNLTVKDKNVKTGAGLSFSSDFNDNMSFHMTEEYRKGFTILNDCRESLFQYLQPKLKCTKGQNDSPVFAIPLLVKGNSRMEELMKMKYSFQFVCDQCGFRKEDKYEIALPTFPNTVSDFQMSSPAFHRPCFKCSALNQRRVMVYERLSDVVLVHFVQGLPFSDLSALDFTFDGRRYSVTGLVQYRNDPDHFVTWIRDPSGTMWLEYDDLKSPVCQFKSMSLNVPASQFHIVMWEGSGKTSSMERHGQTVSENLSPVASSKGNSGLEIKFPEVDRITSENDVCYEESMEVDPGINENLQSDVGSGNQIEKTKKKDALKTVKVKQKPKVVEQNNDPDVKKPVPSQGLMMVAFTPDGKLVPTSMLNFVSAANPNGQTRSLGDADSFSQTFISNSLSDSLESKAANFRGRQLRRYSGGTSNDPPRFSCSQISLLRSLKTRKNSLVKDVEADRVHTEVVERKQSLARQNSGTKSSNPMTKTKKLSQFVPTTCPKKSVSHQDFSFRGKKFASYKMEREVQRQSSCSPVSELSDYSAPCSPAVSCHSDGVLFQKRKSDSCISYDKSETYKGKKQRKSEDFSETEKFMTELLKADDRRSMQNEIHKSNEECDVLKSLYSALNMQLPEEESSNMEKSSVKTGKDSDDLPDVKNLASFINDDTANSLDEFLAQL</sequence>
<feature type="region of interest" description="Disordered" evidence="2">
    <location>
        <begin position="1183"/>
        <end position="1205"/>
    </location>
</feature>
<organism evidence="4 5">
    <name type="scientific">Pinctada imbricata</name>
    <name type="common">Atlantic pearl-oyster</name>
    <name type="synonym">Pinctada martensii</name>
    <dbReference type="NCBI Taxonomy" id="66713"/>
    <lineage>
        <taxon>Eukaryota</taxon>
        <taxon>Metazoa</taxon>
        <taxon>Spiralia</taxon>
        <taxon>Lophotrochozoa</taxon>
        <taxon>Mollusca</taxon>
        <taxon>Bivalvia</taxon>
        <taxon>Autobranchia</taxon>
        <taxon>Pteriomorphia</taxon>
        <taxon>Pterioida</taxon>
        <taxon>Pterioidea</taxon>
        <taxon>Pteriidae</taxon>
        <taxon>Pinctada</taxon>
    </lineage>
</organism>
<keyword evidence="1" id="KW-0175">Coiled coil</keyword>
<keyword evidence="5" id="KW-1185">Reference proteome</keyword>
<gene>
    <name evidence="4" type="ORF">FSP39_002706</name>
</gene>
<dbReference type="GO" id="GO:0030576">
    <property type="term" value="P:Cajal body organization"/>
    <property type="evidence" value="ECO:0007669"/>
    <property type="project" value="InterPro"/>
</dbReference>
<accession>A0AA89BYB1</accession>
<feature type="compositionally biased region" description="Polar residues" evidence="2">
    <location>
        <begin position="1"/>
        <end position="12"/>
    </location>
</feature>
<protein>
    <recommendedName>
        <fullName evidence="3">USP domain-containing protein</fullName>
    </recommendedName>
</protein>
<reference evidence="4" key="1">
    <citation type="submission" date="2019-08" db="EMBL/GenBank/DDBJ databases">
        <title>The improved chromosome-level genome for the pearl oyster Pinctada fucata martensii using PacBio sequencing and Hi-C.</title>
        <authorList>
            <person name="Zheng Z."/>
        </authorList>
    </citation>
    <scope>NUCLEOTIDE SEQUENCE</scope>
    <source>
        <strain evidence="4">ZZ-2019</strain>
        <tissue evidence="4">Adductor muscle</tissue>
    </source>
</reference>
<evidence type="ECO:0000313" key="5">
    <source>
        <dbReference type="Proteomes" id="UP001186944"/>
    </source>
</evidence>
<evidence type="ECO:0000256" key="2">
    <source>
        <dbReference type="SAM" id="MobiDB-lite"/>
    </source>
</evidence>
<evidence type="ECO:0000313" key="4">
    <source>
        <dbReference type="EMBL" id="KAK3087179.1"/>
    </source>
</evidence>
<dbReference type="InterPro" id="IPR033505">
    <property type="entry name" value="USPL1"/>
</dbReference>
<feature type="region of interest" description="Disordered" evidence="2">
    <location>
        <begin position="1344"/>
        <end position="1371"/>
    </location>
</feature>
<feature type="compositionally biased region" description="Polar residues" evidence="2">
    <location>
        <begin position="343"/>
        <end position="362"/>
    </location>
</feature>
<dbReference type="InterPro" id="IPR028890">
    <property type="entry name" value="Peptidase_C98"/>
</dbReference>
<dbReference type="PANTHER" id="PTHR15294">
    <property type="entry name" value="RETINOVIN-RELATED"/>
    <property type="match status" value="1"/>
</dbReference>
<proteinExistence type="predicted"/>
<feature type="coiled-coil region" evidence="1">
    <location>
        <begin position="123"/>
        <end position="160"/>
    </location>
</feature>
<evidence type="ECO:0000259" key="3">
    <source>
        <dbReference type="PROSITE" id="PS50235"/>
    </source>
</evidence>
<dbReference type="GO" id="GO:0032183">
    <property type="term" value="F:SUMO binding"/>
    <property type="evidence" value="ECO:0007669"/>
    <property type="project" value="InterPro"/>
</dbReference>
<comment type="caution">
    <text evidence="4">The sequence shown here is derived from an EMBL/GenBank/DDBJ whole genome shotgun (WGS) entry which is preliminary data.</text>
</comment>
<dbReference type="Proteomes" id="UP001186944">
    <property type="component" value="Unassembled WGS sequence"/>
</dbReference>
<dbReference type="GO" id="GO:0015030">
    <property type="term" value="C:Cajal body"/>
    <property type="evidence" value="ECO:0007669"/>
    <property type="project" value="TreeGrafter"/>
</dbReference>
<evidence type="ECO:0000256" key="1">
    <source>
        <dbReference type="SAM" id="Coils"/>
    </source>
</evidence>
<name>A0AA89BYB1_PINIB</name>
<feature type="domain" description="USP" evidence="3">
    <location>
        <begin position="628"/>
        <end position="964"/>
    </location>
</feature>
<feature type="region of interest" description="Disordered" evidence="2">
    <location>
        <begin position="1"/>
        <end position="27"/>
    </location>
</feature>
<dbReference type="Pfam" id="PF15499">
    <property type="entry name" value="Peptidase_C98"/>
    <property type="match status" value="2"/>
</dbReference>
<feature type="compositionally biased region" description="Basic and acidic residues" evidence="2">
    <location>
        <begin position="1356"/>
        <end position="1369"/>
    </location>
</feature>
<dbReference type="InterPro" id="IPR028889">
    <property type="entry name" value="USP"/>
</dbReference>
<dbReference type="EMBL" id="VSWD01000011">
    <property type="protein sequence ID" value="KAK3087179.1"/>
    <property type="molecule type" value="Genomic_DNA"/>
</dbReference>
<feature type="region of interest" description="Disordered" evidence="2">
    <location>
        <begin position="341"/>
        <end position="370"/>
    </location>
</feature>
<feature type="compositionally biased region" description="Polar residues" evidence="2">
    <location>
        <begin position="1188"/>
        <end position="1202"/>
    </location>
</feature>